<sequence length="148" mass="15843">MEHLFFGIDRDVKELILTACEQVQPALSMPLLVVLVRAAETMHSLQVSPTPSASTSSLGGTTPASNISSTGTTAGSGFRVPGFSGIGFGRSGSLTFLSQLLSFLMLEAKRSFTRLIVSYGTVAFDDYPRWFSPVYLVPIFILIYVGAG</sequence>
<evidence type="ECO:0000313" key="2">
    <source>
        <dbReference type="EMBL" id="VEL37319.1"/>
    </source>
</evidence>
<reference evidence="2" key="1">
    <citation type="submission" date="2018-11" db="EMBL/GenBank/DDBJ databases">
        <authorList>
            <consortium name="Pathogen Informatics"/>
        </authorList>
    </citation>
    <scope>NUCLEOTIDE SEQUENCE</scope>
</reference>
<proteinExistence type="predicted"/>
<evidence type="ECO:0000313" key="3">
    <source>
        <dbReference type="Proteomes" id="UP000784294"/>
    </source>
</evidence>
<keyword evidence="3" id="KW-1185">Reference proteome</keyword>
<gene>
    <name evidence="2" type="ORF">PXEA_LOCUS30759</name>
</gene>
<evidence type="ECO:0000256" key="1">
    <source>
        <dbReference type="SAM" id="MobiDB-lite"/>
    </source>
</evidence>
<name>A0A3S5C5U7_9PLAT</name>
<accession>A0A3S5C5U7</accession>
<dbReference type="EMBL" id="CAAALY010254614">
    <property type="protein sequence ID" value="VEL37319.1"/>
    <property type="molecule type" value="Genomic_DNA"/>
</dbReference>
<comment type="caution">
    <text evidence="2">The sequence shown here is derived from an EMBL/GenBank/DDBJ whole genome shotgun (WGS) entry which is preliminary data.</text>
</comment>
<dbReference type="Proteomes" id="UP000784294">
    <property type="component" value="Unassembled WGS sequence"/>
</dbReference>
<feature type="region of interest" description="Disordered" evidence="1">
    <location>
        <begin position="47"/>
        <end position="73"/>
    </location>
</feature>
<organism evidence="2 3">
    <name type="scientific">Protopolystoma xenopodis</name>
    <dbReference type="NCBI Taxonomy" id="117903"/>
    <lineage>
        <taxon>Eukaryota</taxon>
        <taxon>Metazoa</taxon>
        <taxon>Spiralia</taxon>
        <taxon>Lophotrochozoa</taxon>
        <taxon>Platyhelminthes</taxon>
        <taxon>Monogenea</taxon>
        <taxon>Polyopisthocotylea</taxon>
        <taxon>Polystomatidea</taxon>
        <taxon>Polystomatidae</taxon>
        <taxon>Protopolystoma</taxon>
    </lineage>
</organism>
<protein>
    <submittedName>
        <fullName evidence="2">Uncharacterized protein</fullName>
    </submittedName>
</protein>
<dbReference type="AlphaFoldDB" id="A0A3S5C5U7"/>